<dbReference type="SUPFAM" id="SSF49265">
    <property type="entry name" value="Fibronectin type III"/>
    <property type="match status" value="2"/>
</dbReference>
<feature type="compositionally biased region" description="Acidic residues" evidence="4">
    <location>
        <begin position="371"/>
        <end position="383"/>
    </location>
</feature>
<keyword evidence="3" id="KW-0624">Polysaccharide degradation</keyword>
<evidence type="ECO:0000313" key="7">
    <source>
        <dbReference type="Proteomes" id="UP000660668"/>
    </source>
</evidence>
<keyword evidence="1" id="KW-0378">Hydrolase</keyword>
<evidence type="ECO:0000256" key="1">
    <source>
        <dbReference type="ARBA" id="ARBA00023295"/>
    </source>
</evidence>
<dbReference type="GO" id="GO:0000272">
    <property type="term" value="P:polysaccharide catabolic process"/>
    <property type="evidence" value="ECO:0007669"/>
    <property type="project" value="UniProtKB-KW"/>
</dbReference>
<dbReference type="InterPro" id="IPR013783">
    <property type="entry name" value="Ig-like_fold"/>
</dbReference>
<organism evidence="6 7">
    <name type="scientific">Nocardioides agariphilus</name>
    <dbReference type="NCBI Taxonomy" id="433664"/>
    <lineage>
        <taxon>Bacteria</taxon>
        <taxon>Bacillati</taxon>
        <taxon>Actinomycetota</taxon>
        <taxon>Actinomycetes</taxon>
        <taxon>Propionibacteriales</taxon>
        <taxon>Nocardioidaceae</taxon>
        <taxon>Nocardioides</taxon>
    </lineage>
</organism>
<keyword evidence="1" id="KW-0326">Glycosidase</keyword>
<feature type="region of interest" description="Disordered" evidence="4">
    <location>
        <begin position="1131"/>
        <end position="1151"/>
    </location>
</feature>
<dbReference type="PROSITE" id="PS50853">
    <property type="entry name" value="FN3"/>
    <property type="match status" value="2"/>
</dbReference>
<protein>
    <submittedName>
        <fullName evidence="6">Fibronectin type III domain-containing protein</fullName>
    </submittedName>
</protein>
<feature type="region of interest" description="Disordered" evidence="4">
    <location>
        <begin position="367"/>
        <end position="411"/>
    </location>
</feature>
<comment type="caution">
    <text evidence="6">The sequence shown here is derived from an EMBL/GenBank/DDBJ whole genome shotgun (WGS) entry which is preliminary data.</text>
</comment>
<dbReference type="RefSeq" id="WP_194697242.1">
    <property type="nucleotide sequence ID" value="NZ_JADKPO010000020.1"/>
</dbReference>
<accession>A0A930VSH0</accession>
<dbReference type="Gene3D" id="2.60.40.10">
    <property type="entry name" value="Immunoglobulins"/>
    <property type="match status" value="3"/>
</dbReference>
<dbReference type="GO" id="GO:0016798">
    <property type="term" value="F:hydrolase activity, acting on glycosyl bonds"/>
    <property type="evidence" value="ECO:0007669"/>
    <property type="project" value="UniProtKB-KW"/>
</dbReference>
<dbReference type="InterPro" id="IPR003961">
    <property type="entry name" value="FN3_dom"/>
</dbReference>
<dbReference type="SMART" id="SM00060">
    <property type="entry name" value="FN3"/>
    <property type="match status" value="3"/>
</dbReference>
<keyword evidence="2" id="KW-0393">Immunoglobulin domain</keyword>
<dbReference type="Pfam" id="PF00041">
    <property type="entry name" value="fn3"/>
    <property type="match status" value="2"/>
</dbReference>
<evidence type="ECO:0000259" key="5">
    <source>
        <dbReference type="PROSITE" id="PS50853"/>
    </source>
</evidence>
<evidence type="ECO:0000256" key="4">
    <source>
        <dbReference type="SAM" id="MobiDB-lite"/>
    </source>
</evidence>
<keyword evidence="3" id="KW-0119">Carbohydrate metabolism</keyword>
<dbReference type="PANTHER" id="PTHR14340:SF11">
    <property type="entry name" value="IG-LIKE DOMAIN-CONTAINING PROTEIN"/>
    <property type="match status" value="1"/>
</dbReference>
<keyword evidence="7" id="KW-1185">Reference proteome</keyword>
<dbReference type="EMBL" id="JADKPO010000020">
    <property type="protein sequence ID" value="MBF4769105.1"/>
    <property type="molecule type" value="Genomic_DNA"/>
</dbReference>
<feature type="domain" description="Fibronectin type-III" evidence="5">
    <location>
        <begin position="1515"/>
        <end position="1602"/>
    </location>
</feature>
<dbReference type="PANTHER" id="PTHR14340">
    <property type="entry name" value="MICROFIBRIL-ASSOCIATED GLYCOPROTEIN 3"/>
    <property type="match status" value="1"/>
</dbReference>
<feature type="region of interest" description="Disordered" evidence="4">
    <location>
        <begin position="1951"/>
        <end position="1981"/>
    </location>
</feature>
<gene>
    <name evidence="6" type="ORF">ISU10_15160</name>
</gene>
<evidence type="ECO:0000313" key="6">
    <source>
        <dbReference type="EMBL" id="MBF4769105.1"/>
    </source>
</evidence>
<evidence type="ECO:0000256" key="2">
    <source>
        <dbReference type="ARBA" id="ARBA00023319"/>
    </source>
</evidence>
<feature type="domain" description="Fibronectin type-III" evidence="5">
    <location>
        <begin position="1606"/>
        <end position="1691"/>
    </location>
</feature>
<reference evidence="6" key="1">
    <citation type="submission" date="2020-11" db="EMBL/GenBank/DDBJ databases">
        <title>Nocardioides cynanchi sp. nov., isolated from soil of rhizosphere of Cynanchum wilfordii.</title>
        <authorList>
            <person name="Lee J.-S."/>
            <person name="Suh M.K."/>
            <person name="Kim J.-S."/>
        </authorList>
    </citation>
    <scope>NUCLEOTIDE SEQUENCE</scope>
    <source>
        <strain evidence="6">KCTC 19276</strain>
    </source>
</reference>
<dbReference type="Gene3D" id="2.60.40.2810">
    <property type="match status" value="1"/>
</dbReference>
<sequence>MPRHLPGVASWVALLVAVSGVVVYAVQADGYQAHTTELNDGGIWVTSNQDGSYGRINKPIGELDGTVFSRLDSNLDIVQDGSSVVGVDLSDATVVALDPSQMRMVSAEQAAIPTSPAVGMAGGSVAVLDTETGRLWAATEDPDVGVPSLSSLSAQNTPLASVGEDAALAVGLDGTIHAVSAAQGKLLTLRRDGDVGFAGPMLEDLPGPAFSDAIAVTAVGATTVVLDSASGRVWVDGGSEAEVPQGSVLQQPGPSAAFVLVGARDALLSVDLASGEVTTVADGVEGEPARPVRLGDCRYAAWAGASGAAVTACGDAGARPQALDTATSDLVFRTNRGQIVLNDRGSGHVWDVDSNQPTRLDNWDAFNLQADDTDEDDDDERTDEGDRRPPKAVRDNLGARPGRTTVLYPLDNDTAPSGRLLAIRSVRPLGGSDARLAISPDGQTVQVTLAPDAVGGTSFEYFIDDGRASISAHATVRVAISQAGSNSDPRLREGFEPRVWTVPAGGTIDVPVLPDWRDPEDGDPVSTLSSEVTSAPTPALAAAQTRITATGAVRFQAPDEGGQVAVTYAVTDGLGDPVTEVLDFTVQDPKAREPVPPTANSDVIAGETGQPITVKPLANDLPGADPIDPDAVLKLAGDVADVPGAEVTTDLVNGTVTLRSDTAQTYFLEYQAAYGSADTDTGKIRVDVRPPANPPPPPVAVPDDLTLYGQAGAVVDVLANDVDPAGGLLSVQRAEALFDNQLDVAVIEGRWLRIAARQGQLTPSPQVVRYTVTNGQQSAVGQVVVSQRRTPADDVPVTMTDDVTVREGSSQAISVLDNDFSPSGGTLTLVGGSGGIGADVPAGQLDVRAQGSSVVDTGAAFVSGRTVRYVAPTGLEGPQRFLIRYQVANEQGDTATGRVRALVLPVDPATNHPPEPQVLEGRTVSGEPVKLRLPGYGVDPDGDAVTILALDSAPTKGRVTRIGANSIDYTAYPGSAGTDEFTYRITDSLGATSTGTVRVVIAPPGPPQPPLAIADSLTVAPGRTALADVLANDLVAPGSRISLELVDPPAGVRLVSGTGPVQVDPEVTASLGEGRALEVVYRMTDGLASTQSTLTVRTRKGFNNPPVVSDAFGTAGDGTSITVDVLSAAEEPRDGVAASGSTSGAYDPDGPAEDLVVSGVYAPPGVVASIDGAEVTVERGAQPMVVPFRVEDRDGGSATASLYVPPADTNLPVVDPDALITVRPGQRRELDLADFVTNPSGGPLHLTLKSRVWASPGPAVQAEVLDEERFAVTAGPKYEGPGAVVVEVTTGTSVDDPDAARSIVSIPVLVGESRPILRCPEQPIEVPQAGFVRLDLGAVCHVWTPSESDEATLTWSAEFAEESPVGLTAEVFDRGVVEIDASGATRPGERGTLRVAAGNSLPGAITIRVVRTPPPSLAPIRITSIRAGETQTINLAPYLIPGVVDPVPTVVNARQLSGLDVQITSSGSSVTIATGADTHGRAVFRVVMSDVAGRSGPGRRVEGRIVLQVLGAPEVPSTPVPSKEILDSRVALDWRAPQANGAPIDYYEVRAQPGGRTQRCAATSCVVTGLTNLTEYRFRVRAHNAVGYSGWSGLSGPATPDVEISLGGTIRLVEAGDGFLRIAWKPLETKGGGHATYTVSWQGGQQNVTEATATIRGLDNHRTYVFTVRPRNAFGVSLTSAPFQPVGTPQTPAPPTLTDQETAGSAGAVSLTWPRVDANGPEPVRYTVYRDNRKIAACNGIKTPNCDSANMVYDGHVYSFAVMATNAGGKSSPIGPETQWRATGKPVSWGSWQLSATGQNNQARAKFTVPSSRGAESLVRIYVDGVRVRQLQGLGDQSETFDVPDNLSAHDVYLEVCNEGGACTQSSTKSVQTYGPLNQGQIHDVRANVNVRSISWTIEVDSNGDPAVLHVTSDQGRDEQFNLPIGVTTVTTQTLELDYDQTENVTVTLVDRDPDRGPASVNASATTERRPPATVAGSRGASCSDDPGAGLPACTSADAGAGGPGCTSSACAFVHLKLGGWRLDVPGTAVFCSVENGPSRPYDPLADQDTIDFYGNPGGTVSIDCFNALGQTAQTQFTW</sequence>
<dbReference type="Proteomes" id="UP000660668">
    <property type="component" value="Unassembled WGS sequence"/>
</dbReference>
<dbReference type="InterPro" id="IPR036116">
    <property type="entry name" value="FN3_sf"/>
</dbReference>
<dbReference type="InterPro" id="IPR011044">
    <property type="entry name" value="Quino_amine_DH_bsu"/>
</dbReference>
<name>A0A930VSH0_9ACTN</name>
<dbReference type="CDD" id="cd00063">
    <property type="entry name" value="FN3"/>
    <property type="match status" value="2"/>
</dbReference>
<dbReference type="Pfam" id="PF17963">
    <property type="entry name" value="Big_9"/>
    <property type="match status" value="2"/>
</dbReference>
<proteinExistence type="predicted"/>
<evidence type="ECO:0000256" key="3">
    <source>
        <dbReference type="ARBA" id="ARBA00023326"/>
    </source>
</evidence>
<feature type="compositionally biased region" description="Basic and acidic residues" evidence="4">
    <location>
        <begin position="384"/>
        <end position="394"/>
    </location>
</feature>
<dbReference type="SUPFAM" id="SSF50969">
    <property type="entry name" value="YVTN repeat-like/Quinoprotein amine dehydrogenase"/>
    <property type="match status" value="1"/>
</dbReference>